<reference evidence="2 3" key="1">
    <citation type="submission" date="2020-06" db="EMBL/GenBank/DDBJ databases">
        <title>Transcriptomic and genomic resources for Thalictrum thalictroides and T. hernandezii: Facilitating candidate gene discovery in an emerging model plant lineage.</title>
        <authorList>
            <person name="Arias T."/>
            <person name="Riano-Pachon D.M."/>
            <person name="Di Stilio V.S."/>
        </authorList>
    </citation>
    <scope>NUCLEOTIDE SEQUENCE [LARGE SCALE GENOMIC DNA]</scope>
    <source>
        <strain evidence="3">cv. WT478/WT964</strain>
        <tissue evidence="2">Leaves</tissue>
    </source>
</reference>
<feature type="region of interest" description="Disordered" evidence="1">
    <location>
        <begin position="27"/>
        <end position="103"/>
    </location>
</feature>
<proteinExistence type="predicted"/>
<dbReference type="EMBL" id="JABWDY010040107">
    <property type="protein sequence ID" value="KAF5178397.1"/>
    <property type="molecule type" value="Genomic_DNA"/>
</dbReference>
<feature type="compositionally biased region" description="Polar residues" evidence="1">
    <location>
        <begin position="32"/>
        <end position="48"/>
    </location>
</feature>
<evidence type="ECO:0000256" key="1">
    <source>
        <dbReference type="SAM" id="MobiDB-lite"/>
    </source>
</evidence>
<feature type="compositionally biased region" description="Polar residues" evidence="1">
    <location>
        <begin position="81"/>
        <end position="103"/>
    </location>
</feature>
<evidence type="ECO:0000313" key="3">
    <source>
        <dbReference type="Proteomes" id="UP000554482"/>
    </source>
</evidence>
<protein>
    <submittedName>
        <fullName evidence="2">Uncharacterized protein</fullName>
    </submittedName>
</protein>
<keyword evidence="3" id="KW-1185">Reference proteome</keyword>
<gene>
    <name evidence="2" type="ORF">FRX31_032012</name>
</gene>
<comment type="caution">
    <text evidence="2">The sequence shown here is derived from an EMBL/GenBank/DDBJ whole genome shotgun (WGS) entry which is preliminary data.</text>
</comment>
<organism evidence="2 3">
    <name type="scientific">Thalictrum thalictroides</name>
    <name type="common">Rue-anemone</name>
    <name type="synonym">Anemone thalictroides</name>
    <dbReference type="NCBI Taxonomy" id="46969"/>
    <lineage>
        <taxon>Eukaryota</taxon>
        <taxon>Viridiplantae</taxon>
        <taxon>Streptophyta</taxon>
        <taxon>Embryophyta</taxon>
        <taxon>Tracheophyta</taxon>
        <taxon>Spermatophyta</taxon>
        <taxon>Magnoliopsida</taxon>
        <taxon>Ranunculales</taxon>
        <taxon>Ranunculaceae</taxon>
        <taxon>Thalictroideae</taxon>
        <taxon>Thalictrum</taxon>
    </lineage>
</organism>
<accession>A0A7J6V0J4</accession>
<dbReference type="Proteomes" id="UP000554482">
    <property type="component" value="Unassembled WGS sequence"/>
</dbReference>
<name>A0A7J6V0J4_THATH</name>
<evidence type="ECO:0000313" key="2">
    <source>
        <dbReference type="EMBL" id="KAF5178397.1"/>
    </source>
</evidence>
<dbReference type="AlphaFoldDB" id="A0A7J6V0J4"/>
<sequence length="103" mass="11374">MGLTPNTVCIRHQLRKRVKIELEKTMLEKTNSKTVQQPDLQPLNSSSDAADHQHKMHASSIGRNSNTGARRVDAGGVESKPLQQPDLQFLNCSSHTTDSQPSL</sequence>